<reference evidence="1" key="1">
    <citation type="submission" date="2014-10" db="EMBL/GenBank/DDBJ databases">
        <authorList>
            <person name="Ageevets V.A."/>
            <person name="Sopova I.V."/>
            <person name="Partina I.V."/>
            <person name="Malakhova M.V."/>
            <person name="Ilina E.N."/>
            <person name="Kostryukova E.S."/>
            <person name="Sidorenko S.V."/>
        </authorList>
    </citation>
    <scope>NUCLEOTIDE SEQUENCE</scope>
    <source>
        <strain evidence="1">565</strain>
        <plasmid evidence="1">PKPCAPSS</plasmid>
    </source>
</reference>
<organism evidence="1">
    <name type="scientific">Klebsiella pneumoniae</name>
    <dbReference type="NCBI Taxonomy" id="573"/>
    <lineage>
        <taxon>Bacteria</taxon>
        <taxon>Pseudomonadati</taxon>
        <taxon>Pseudomonadota</taxon>
        <taxon>Gammaproteobacteria</taxon>
        <taxon>Enterobacterales</taxon>
        <taxon>Enterobacteriaceae</taxon>
        <taxon>Klebsiella/Raoultella group</taxon>
        <taxon>Klebsiella</taxon>
        <taxon>Klebsiella pneumoniae complex</taxon>
    </lineage>
</organism>
<dbReference type="EMBL" id="KP008371">
    <property type="protein sequence ID" value="AJF79730.1"/>
    <property type="molecule type" value="Genomic_DNA"/>
</dbReference>
<accession>A0A0C4Y458</accession>
<dbReference type="AlphaFoldDB" id="A0A0C4Y458"/>
<dbReference type="RefSeq" id="WP_048268856.1">
    <property type="nucleotide sequence ID" value="NZ_BQHA01000100.1"/>
</dbReference>
<proteinExistence type="predicted"/>
<evidence type="ECO:0008006" key="2">
    <source>
        <dbReference type="Google" id="ProtNLM"/>
    </source>
</evidence>
<dbReference type="PATRIC" id="fig|573.1664.peg.6414"/>
<geneLocation type="plasmid" evidence="1">
    <name>PKPCAPSS</name>
</geneLocation>
<keyword evidence="1" id="KW-0614">Plasmid</keyword>
<evidence type="ECO:0000313" key="1">
    <source>
        <dbReference type="EMBL" id="AJF79730.1"/>
    </source>
</evidence>
<protein>
    <recommendedName>
        <fullName evidence="2">DUF2971 domain-containing protein</fullName>
    </recommendedName>
</protein>
<name>A0A0C4Y458_KLEPN</name>
<sequence>MIYHYTDLYAAKSITENAEVWLTDYRYLNDKEEFLKGHEVLLDALVEYQDDKGKYPKDFIDDIANAVAFIRKNSFQELGRNNIFVSSFSRIPDLLNQWRSYGMYCLELDEDFFSDEEVVVLDCHYLQNEGDAIEYAYGLIDAYILPVLVKMWDGNKSLVTLELSSLIDVYALSFKHDAFYDEHEIRFVVSRSPDDERITFRVRGDVLIPYIPLAFDPELLKCITVGPIYNQEMALDSLSMFANKISRKVQQDEGNIEYYLGVESSDVPYRNI</sequence>
<reference evidence="1" key="2">
    <citation type="journal article" date="2017" name="Antimicrob. Agents Chemother.">
        <title>Genetic Environment of the blaKPC-2 Gene in a Klebsiella pneumoniae Isolate That May Have Been Imported to Russia from Southeast Asia.</title>
        <authorList>
            <person name="Ageevets V."/>
            <person name="Sopova J."/>
            <person name="Lazareva I."/>
            <person name="Malakhova M."/>
            <person name="Ilina E."/>
            <person name="Kostryukova E."/>
            <person name="Babenko V."/>
            <person name="Carattoli A."/>
            <person name="Lobzin Y."/>
            <person name="Uskov A."/>
            <person name="Sidorenko S."/>
        </authorList>
    </citation>
    <scope>NUCLEOTIDE SEQUENCE</scope>
    <source>
        <strain evidence="1">565</strain>
        <plasmid evidence="1">PKPCAPSS</plasmid>
    </source>
</reference>